<gene>
    <name evidence="1" type="ORF">A3B50_04550</name>
</gene>
<dbReference type="Proteomes" id="UP000178558">
    <property type="component" value="Unassembled WGS sequence"/>
</dbReference>
<proteinExistence type="predicted"/>
<protein>
    <submittedName>
        <fullName evidence="1">Uncharacterized protein</fullName>
    </submittedName>
</protein>
<comment type="caution">
    <text evidence="1">The sequence shown here is derived from an EMBL/GenBank/DDBJ whole genome shotgun (WGS) entry which is preliminary data.</text>
</comment>
<accession>A0A1F7J564</accession>
<organism evidence="1 2">
    <name type="scientific">Candidatus Roizmanbacteria bacterium RIFCSPLOWO2_01_FULL_40_42</name>
    <dbReference type="NCBI Taxonomy" id="1802066"/>
    <lineage>
        <taxon>Bacteria</taxon>
        <taxon>Candidatus Roizmaniibacteriota</taxon>
    </lineage>
</organism>
<evidence type="ECO:0000313" key="2">
    <source>
        <dbReference type="Proteomes" id="UP000178558"/>
    </source>
</evidence>
<dbReference type="EMBL" id="MGAQ01000012">
    <property type="protein sequence ID" value="OGK50739.1"/>
    <property type="molecule type" value="Genomic_DNA"/>
</dbReference>
<evidence type="ECO:0000313" key="1">
    <source>
        <dbReference type="EMBL" id="OGK50739.1"/>
    </source>
</evidence>
<reference evidence="1 2" key="1">
    <citation type="journal article" date="2016" name="Nat. Commun.">
        <title>Thousands of microbial genomes shed light on interconnected biogeochemical processes in an aquifer system.</title>
        <authorList>
            <person name="Anantharaman K."/>
            <person name="Brown C.T."/>
            <person name="Hug L.A."/>
            <person name="Sharon I."/>
            <person name="Castelle C.J."/>
            <person name="Probst A.J."/>
            <person name="Thomas B.C."/>
            <person name="Singh A."/>
            <person name="Wilkins M.J."/>
            <person name="Karaoz U."/>
            <person name="Brodie E.L."/>
            <person name="Williams K.H."/>
            <person name="Hubbard S.S."/>
            <person name="Banfield J.F."/>
        </authorList>
    </citation>
    <scope>NUCLEOTIDE SEQUENCE [LARGE SCALE GENOMIC DNA]</scope>
</reference>
<dbReference type="AlphaFoldDB" id="A0A1F7J564"/>
<sequence length="196" mass="21860">MTRHEPPTLTRERATAPLPVADRRIIQSYEFLTQIAEPSGIHSAYPTAHLNALIYREFLGRPDAQRVQDALTGSERYKERWKYTWVGAGKARIKVWQDYPEAISDAVQEVTGARVVFEPVDLTGLGDPEAFIREKLEVGHAIVAGSGRHAVTAVGLEPRKDAIVVIDPLFPAFPSSINLWRFADVFKKADATIKLV</sequence>
<name>A0A1F7J564_9BACT</name>